<dbReference type="PANTHER" id="PTHR43157">
    <property type="entry name" value="PHOSPHATIDYLINOSITOL-GLYCAN BIOSYNTHESIS CLASS F PROTEIN-RELATED"/>
    <property type="match status" value="1"/>
</dbReference>
<dbReference type="PANTHER" id="PTHR43157:SF31">
    <property type="entry name" value="PHOSPHATIDYLINOSITOL-GLYCAN BIOSYNTHESIS CLASS F PROTEIN"/>
    <property type="match status" value="1"/>
</dbReference>
<accession>A0A5N6Z516</accession>
<dbReference type="OrthoDB" id="542013at2759"/>
<evidence type="ECO:0008006" key="5">
    <source>
        <dbReference type="Google" id="ProtNLM"/>
    </source>
</evidence>
<keyword evidence="2" id="KW-0560">Oxidoreductase</keyword>
<dbReference type="GO" id="GO:0016491">
    <property type="term" value="F:oxidoreductase activity"/>
    <property type="evidence" value="ECO:0007669"/>
    <property type="project" value="UniProtKB-KW"/>
</dbReference>
<keyword evidence="4" id="KW-1185">Reference proteome</keyword>
<dbReference type="Gene3D" id="3.40.50.720">
    <property type="entry name" value="NAD(P)-binding Rossmann-like Domain"/>
    <property type="match status" value="1"/>
</dbReference>
<evidence type="ECO:0000256" key="1">
    <source>
        <dbReference type="ARBA" id="ARBA00006484"/>
    </source>
</evidence>
<evidence type="ECO:0000313" key="3">
    <source>
        <dbReference type="EMBL" id="KAE8352767.1"/>
    </source>
</evidence>
<comment type="similarity">
    <text evidence="1">Belongs to the short-chain dehydrogenases/reductases (SDR) family.</text>
</comment>
<reference evidence="4" key="1">
    <citation type="submission" date="2019-04" db="EMBL/GenBank/DDBJ databases">
        <title>Friends and foes A comparative genomics studyof 23 Aspergillus species from section Flavi.</title>
        <authorList>
            <consortium name="DOE Joint Genome Institute"/>
            <person name="Kjaerbolling I."/>
            <person name="Vesth T."/>
            <person name="Frisvad J.C."/>
            <person name="Nybo J.L."/>
            <person name="Theobald S."/>
            <person name="Kildgaard S."/>
            <person name="Isbrandt T."/>
            <person name="Kuo A."/>
            <person name="Sato A."/>
            <person name="Lyhne E.K."/>
            <person name="Kogle M.E."/>
            <person name="Wiebenga A."/>
            <person name="Kun R.S."/>
            <person name="Lubbers R.J."/>
            <person name="Makela M.R."/>
            <person name="Barry K."/>
            <person name="Chovatia M."/>
            <person name="Clum A."/>
            <person name="Daum C."/>
            <person name="Haridas S."/>
            <person name="He G."/>
            <person name="LaButti K."/>
            <person name="Lipzen A."/>
            <person name="Mondo S."/>
            <person name="Riley R."/>
            <person name="Salamov A."/>
            <person name="Simmons B.A."/>
            <person name="Magnuson J.K."/>
            <person name="Henrissat B."/>
            <person name="Mortensen U.H."/>
            <person name="Larsen T.O."/>
            <person name="Devries R.P."/>
            <person name="Grigoriev I.V."/>
            <person name="Machida M."/>
            <person name="Baker S.E."/>
            <person name="Andersen M.R."/>
        </authorList>
    </citation>
    <scope>NUCLEOTIDE SEQUENCE [LARGE SCALE GENOMIC DNA]</scope>
    <source>
        <strain evidence="4">CBS 553.77</strain>
    </source>
</reference>
<protein>
    <recommendedName>
        <fullName evidence="5">NAD(P)-binding protein</fullName>
    </recommendedName>
</protein>
<organism evidence="3 4">
    <name type="scientific">Aspergillus coremiiformis</name>
    <dbReference type="NCBI Taxonomy" id="138285"/>
    <lineage>
        <taxon>Eukaryota</taxon>
        <taxon>Fungi</taxon>
        <taxon>Dikarya</taxon>
        <taxon>Ascomycota</taxon>
        <taxon>Pezizomycotina</taxon>
        <taxon>Eurotiomycetes</taxon>
        <taxon>Eurotiomycetidae</taxon>
        <taxon>Eurotiales</taxon>
        <taxon>Aspergillaceae</taxon>
        <taxon>Aspergillus</taxon>
        <taxon>Aspergillus subgen. Circumdati</taxon>
    </lineage>
</organism>
<dbReference type="InterPro" id="IPR036291">
    <property type="entry name" value="NAD(P)-bd_dom_sf"/>
</dbReference>
<dbReference type="SUPFAM" id="SSF51735">
    <property type="entry name" value="NAD(P)-binding Rossmann-fold domains"/>
    <property type="match status" value="1"/>
</dbReference>
<dbReference type="Pfam" id="PF00106">
    <property type="entry name" value="adh_short"/>
    <property type="match status" value="1"/>
</dbReference>
<gene>
    <name evidence="3" type="ORF">BDV28DRAFT_165325</name>
</gene>
<proteinExistence type="inferred from homology"/>
<dbReference type="InterPro" id="IPR002347">
    <property type="entry name" value="SDR_fam"/>
</dbReference>
<evidence type="ECO:0000313" key="4">
    <source>
        <dbReference type="Proteomes" id="UP000327118"/>
    </source>
</evidence>
<dbReference type="Proteomes" id="UP000327118">
    <property type="component" value="Unassembled WGS sequence"/>
</dbReference>
<dbReference type="PRINTS" id="PR00081">
    <property type="entry name" value="GDHRDH"/>
</dbReference>
<sequence>MPSFSDFLYTQLFLNIGKPTTSFASKTVIITGASSGLGKEAAKHIVRLGASKVILGCRNISKGNKARLEIETALRCSPDIIDVWQVDIEFPDSIAEFVKKVNGLPRLDVLINNAGIQTVNYQVSYGIERTIGVNVIGTFLLALQLLPKLRETANKFRTTPHMTFVGSALYDMAKYPEEHGDDIFAWFSDKSHVNMTDHNQYNLSKLLLLYGIIKLASIVDPVSDKSRDSSPIVINSLDPCFCKTEISGEFTGGLKIIFKIFEWMFARSAEEGSRLVVTAAGAGRQTHGGYMRAGALQDYAPFVTSEDGMKKTNYVWDCISTKLETLQPGIMANVNLVR</sequence>
<dbReference type="EMBL" id="ML739119">
    <property type="protein sequence ID" value="KAE8352767.1"/>
    <property type="molecule type" value="Genomic_DNA"/>
</dbReference>
<name>A0A5N6Z516_9EURO</name>
<dbReference type="AlphaFoldDB" id="A0A5N6Z516"/>
<evidence type="ECO:0000256" key="2">
    <source>
        <dbReference type="ARBA" id="ARBA00023002"/>
    </source>
</evidence>